<accession>A0ABV0VJQ0</accession>
<keyword evidence="2" id="KW-1185">Reference proteome</keyword>
<proteinExistence type="predicted"/>
<organism evidence="1 2">
    <name type="scientific">Ilyodon furcidens</name>
    <name type="common">goldbreast splitfin</name>
    <dbReference type="NCBI Taxonomy" id="33524"/>
    <lineage>
        <taxon>Eukaryota</taxon>
        <taxon>Metazoa</taxon>
        <taxon>Chordata</taxon>
        <taxon>Craniata</taxon>
        <taxon>Vertebrata</taxon>
        <taxon>Euteleostomi</taxon>
        <taxon>Actinopterygii</taxon>
        <taxon>Neopterygii</taxon>
        <taxon>Teleostei</taxon>
        <taxon>Neoteleostei</taxon>
        <taxon>Acanthomorphata</taxon>
        <taxon>Ovalentaria</taxon>
        <taxon>Atherinomorphae</taxon>
        <taxon>Cyprinodontiformes</taxon>
        <taxon>Goodeidae</taxon>
        <taxon>Ilyodon</taxon>
    </lineage>
</organism>
<name>A0ABV0VJQ0_9TELE</name>
<comment type="caution">
    <text evidence="1">The sequence shown here is derived from an EMBL/GenBank/DDBJ whole genome shotgun (WGS) entry which is preliminary data.</text>
</comment>
<sequence length="117" mass="13199">MSSYSSCRDFYGTFGKCLLIFQQSGDDETFEWNQPERKHQNPVSLFCPLVAVQDMPASCRVMYISSLVRLHEIQITSRQGFPLAAEMFLSEVIKPNSFLSNPEVSETNQEINPGSGL</sequence>
<gene>
    <name evidence="1" type="ORF">ILYODFUR_033837</name>
</gene>
<evidence type="ECO:0000313" key="2">
    <source>
        <dbReference type="Proteomes" id="UP001482620"/>
    </source>
</evidence>
<dbReference type="Proteomes" id="UP001482620">
    <property type="component" value="Unassembled WGS sequence"/>
</dbReference>
<reference evidence="1 2" key="1">
    <citation type="submission" date="2021-06" db="EMBL/GenBank/DDBJ databases">
        <authorList>
            <person name="Palmer J.M."/>
        </authorList>
    </citation>
    <scope>NUCLEOTIDE SEQUENCE [LARGE SCALE GENOMIC DNA]</scope>
    <source>
        <strain evidence="2">if_2019</strain>
        <tissue evidence="1">Muscle</tissue>
    </source>
</reference>
<evidence type="ECO:0000313" key="1">
    <source>
        <dbReference type="EMBL" id="MEQ2257334.1"/>
    </source>
</evidence>
<protein>
    <submittedName>
        <fullName evidence="1">Uncharacterized protein</fullName>
    </submittedName>
</protein>
<dbReference type="EMBL" id="JAHRIQ010110165">
    <property type="protein sequence ID" value="MEQ2257334.1"/>
    <property type="molecule type" value="Genomic_DNA"/>
</dbReference>